<dbReference type="InterPro" id="IPR044607">
    <property type="entry name" value="RKD-like"/>
</dbReference>
<dbReference type="AlphaFoldDB" id="A0AAW2ZMI3"/>
<keyword evidence="2" id="KW-0805">Transcription regulation</keyword>
<dbReference type="EMBL" id="JAOPGA020001610">
    <property type="protein sequence ID" value="KAL0489877.1"/>
    <property type="molecule type" value="Genomic_DNA"/>
</dbReference>
<evidence type="ECO:0000256" key="3">
    <source>
        <dbReference type="ARBA" id="ARBA00023054"/>
    </source>
</evidence>
<keyword evidence="6" id="KW-0539">Nucleus</keyword>
<dbReference type="InterPro" id="IPR003035">
    <property type="entry name" value="RWP-RK_dom"/>
</dbReference>
<accession>A0AAW2ZMI3</accession>
<name>A0AAW2ZMI3_9EUKA</name>
<reference evidence="8 9" key="1">
    <citation type="submission" date="2024-03" db="EMBL/GenBank/DDBJ databases">
        <title>The Acrasis kona genome and developmental transcriptomes reveal deep origins of eukaryotic multicellular pathways.</title>
        <authorList>
            <person name="Sheikh S."/>
            <person name="Fu C.-J."/>
            <person name="Brown M.W."/>
            <person name="Baldauf S.L."/>
        </authorList>
    </citation>
    <scope>NUCLEOTIDE SEQUENCE [LARGE SCALE GENOMIC DNA]</scope>
    <source>
        <strain evidence="8 9">ATCC MYA-3509</strain>
    </source>
</reference>
<dbReference type="Proteomes" id="UP001431209">
    <property type="component" value="Unassembled WGS sequence"/>
</dbReference>
<sequence>MKFSLTKAEIQQQFHLPLEDAARSLGICASVLKKTCRHHGIKRLWPYRKIKSLNKKKISLEQSVKTFYNQYHKMKLQLDQVNKERKDMLLKETGWDSLEEEPALDHPAFHQLEGMNASLVTEDDSSDSYDDIGEDSDSESIIDKHRTNNVTITPITRSENHELFPQQQTPITTSENWINYTCPKQKLYKTEQTHVYNAPQQLQVYKEQPSTEDGFKIPSINDLLAGIKDHQYNSSNASRPPQYMANANMFK</sequence>
<organism evidence="8 9">
    <name type="scientific">Acrasis kona</name>
    <dbReference type="NCBI Taxonomy" id="1008807"/>
    <lineage>
        <taxon>Eukaryota</taxon>
        <taxon>Discoba</taxon>
        <taxon>Heterolobosea</taxon>
        <taxon>Tetramitia</taxon>
        <taxon>Eutetramitia</taxon>
        <taxon>Acrasidae</taxon>
        <taxon>Acrasis</taxon>
    </lineage>
</organism>
<protein>
    <recommendedName>
        <fullName evidence="7">RWP-RK domain-containing protein</fullName>
    </recommendedName>
</protein>
<dbReference type="Pfam" id="PF02042">
    <property type="entry name" value="RWP-RK"/>
    <property type="match status" value="1"/>
</dbReference>
<evidence type="ECO:0000259" key="7">
    <source>
        <dbReference type="PROSITE" id="PS51519"/>
    </source>
</evidence>
<proteinExistence type="predicted"/>
<evidence type="ECO:0000313" key="8">
    <source>
        <dbReference type="EMBL" id="KAL0489877.1"/>
    </source>
</evidence>
<evidence type="ECO:0000256" key="1">
    <source>
        <dbReference type="ARBA" id="ARBA00004049"/>
    </source>
</evidence>
<evidence type="ECO:0000256" key="6">
    <source>
        <dbReference type="ARBA" id="ARBA00023242"/>
    </source>
</evidence>
<dbReference type="PANTHER" id="PTHR46373:SF2">
    <property type="entry name" value="RWP-RK DOMAIN-CONTAINING PROTEIN"/>
    <property type="match status" value="1"/>
</dbReference>
<feature type="domain" description="RWP-RK" evidence="7">
    <location>
        <begin position="1"/>
        <end position="73"/>
    </location>
</feature>
<dbReference type="GO" id="GO:0003677">
    <property type="term" value="F:DNA binding"/>
    <property type="evidence" value="ECO:0007669"/>
    <property type="project" value="UniProtKB-KW"/>
</dbReference>
<evidence type="ECO:0000256" key="4">
    <source>
        <dbReference type="ARBA" id="ARBA00023125"/>
    </source>
</evidence>
<keyword evidence="3" id="KW-0175">Coiled coil</keyword>
<dbReference type="PROSITE" id="PS51519">
    <property type="entry name" value="RWP_RK"/>
    <property type="match status" value="1"/>
</dbReference>
<evidence type="ECO:0000256" key="5">
    <source>
        <dbReference type="ARBA" id="ARBA00023163"/>
    </source>
</evidence>
<evidence type="ECO:0000256" key="2">
    <source>
        <dbReference type="ARBA" id="ARBA00023015"/>
    </source>
</evidence>
<dbReference type="GO" id="GO:0003700">
    <property type="term" value="F:DNA-binding transcription factor activity"/>
    <property type="evidence" value="ECO:0007669"/>
    <property type="project" value="InterPro"/>
</dbReference>
<comment type="function">
    <text evidence="1">Putative transcription factor.</text>
</comment>
<keyword evidence="4" id="KW-0238">DNA-binding</keyword>
<dbReference type="PANTHER" id="PTHR46373">
    <property type="entry name" value="PROTEIN RKD4"/>
    <property type="match status" value="1"/>
</dbReference>
<keyword evidence="5" id="KW-0804">Transcription</keyword>
<gene>
    <name evidence="8" type="ORF">AKO1_009344</name>
</gene>
<evidence type="ECO:0000313" key="9">
    <source>
        <dbReference type="Proteomes" id="UP001431209"/>
    </source>
</evidence>
<comment type="caution">
    <text evidence="8">The sequence shown here is derived from an EMBL/GenBank/DDBJ whole genome shotgun (WGS) entry which is preliminary data.</text>
</comment>
<keyword evidence="9" id="KW-1185">Reference proteome</keyword>